<reference evidence="3" key="1">
    <citation type="submission" date="2020-06" db="EMBL/GenBank/DDBJ databases">
        <title>Draft genome of Bugula neritina, a colonial animal packing powerful symbionts and potential medicines.</title>
        <authorList>
            <person name="Rayko M."/>
        </authorList>
    </citation>
    <scope>NUCLEOTIDE SEQUENCE [LARGE SCALE GENOMIC DNA]</scope>
    <source>
        <strain evidence="3">Kwan_BN1</strain>
    </source>
</reference>
<keyword evidence="2" id="KW-0472">Membrane</keyword>
<dbReference type="AlphaFoldDB" id="A0A7J7K279"/>
<accession>A0A7J7K279</accession>
<evidence type="ECO:0000256" key="1">
    <source>
        <dbReference type="SAM" id="MobiDB-lite"/>
    </source>
</evidence>
<sequence length="97" mass="10728">MFGGSFEVIAPSFMTIVIVIAMAFCIYGCCVWEGKITPLKQSSSSSAVNRHNYSSRQNEASTSNTACNNEPYANSDVDLEVNEDIYSAMEKLNSRRE</sequence>
<evidence type="ECO:0000313" key="4">
    <source>
        <dbReference type="Proteomes" id="UP000593567"/>
    </source>
</evidence>
<organism evidence="3 4">
    <name type="scientific">Bugula neritina</name>
    <name type="common">Brown bryozoan</name>
    <name type="synonym">Sertularia neritina</name>
    <dbReference type="NCBI Taxonomy" id="10212"/>
    <lineage>
        <taxon>Eukaryota</taxon>
        <taxon>Metazoa</taxon>
        <taxon>Spiralia</taxon>
        <taxon>Lophotrochozoa</taxon>
        <taxon>Bryozoa</taxon>
        <taxon>Gymnolaemata</taxon>
        <taxon>Cheilostomatida</taxon>
        <taxon>Flustrina</taxon>
        <taxon>Buguloidea</taxon>
        <taxon>Bugulidae</taxon>
        <taxon>Bugula</taxon>
    </lineage>
</organism>
<dbReference type="EMBL" id="VXIV02001577">
    <property type="protein sequence ID" value="KAF6031708.1"/>
    <property type="molecule type" value="Genomic_DNA"/>
</dbReference>
<name>A0A7J7K279_BUGNE</name>
<feature type="compositionally biased region" description="Polar residues" evidence="1">
    <location>
        <begin position="41"/>
        <end position="72"/>
    </location>
</feature>
<feature type="region of interest" description="Disordered" evidence="1">
    <location>
        <begin position="41"/>
        <end position="79"/>
    </location>
</feature>
<proteinExistence type="predicted"/>
<gene>
    <name evidence="3" type="ORF">EB796_010002</name>
</gene>
<evidence type="ECO:0000256" key="2">
    <source>
        <dbReference type="SAM" id="Phobius"/>
    </source>
</evidence>
<keyword evidence="2" id="KW-0812">Transmembrane</keyword>
<evidence type="ECO:0000313" key="3">
    <source>
        <dbReference type="EMBL" id="KAF6031708.1"/>
    </source>
</evidence>
<dbReference type="Proteomes" id="UP000593567">
    <property type="component" value="Unassembled WGS sequence"/>
</dbReference>
<keyword evidence="2" id="KW-1133">Transmembrane helix</keyword>
<comment type="caution">
    <text evidence="3">The sequence shown here is derived from an EMBL/GenBank/DDBJ whole genome shotgun (WGS) entry which is preliminary data.</text>
</comment>
<feature type="transmembrane region" description="Helical" evidence="2">
    <location>
        <begin position="12"/>
        <end position="32"/>
    </location>
</feature>
<keyword evidence="4" id="KW-1185">Reference proteome</keyword>
<protein>
    <submittedName>
        <fullName evidence="3">Uncharacterized protein</fullName>
    </submittedName>
</protein>